<organism evidence="1 2">
    <name type="scientific">Stephania japonica</name>
    <dbReference type="NCBI Taxonomy" id="461633"/>
    <lineage>
        <taxon>Eukaryota</taxon>
        <taxon>Viridiplantae</taxon>
        <taxon>Streptophyta</taxon>
        <taxon>Embryophyta</taxon>
        <taxon>Tracheophyta</taxon>
        <taxon>Spermatophyta</taxon>
        <taxon>Magnoliopsida</taxon>
        <taxon>Ranunculales</taxon>
        <taxon>Menispermaceae</taxon>
        <taxon>Menispermoideae</taxon>
        <taxon>Cissampelideae</taxon>
        <taxon>Stephania</taxon>
    </lineage>
</organism>
<accession>A0AAP0PVH5</accession>
<dbReference type="EMBL" id="JBBNAE010000001">
    <property type="protein sequence ID" value="KAK9155994.1"/>
    <property type="molecule type" value="Genomic_DNA"/>
</dbReference>
<dbReference type="Proteomes" id="UP001417504">
    <property type="component" value="Unassembled WGS sequence"/>
</dbReference>
<reference evidence="1 2" key="1">
    <citation type="submission" date="2024-01" db="EMBL/GenBank/DDBJ databases">
        <title>Genome assemblies of Stephania.</title>
        <authorList>
            <person name="Yang L."/>
        </authorList>
    </citation>
    <scope>NUCLEOTIDE SEQUENCE [LARGE SCALE GENOMIC DNA]</scope>
    <source>
        <strain evidence="1">QJT</strain>
        <tissue evidence="1">Leaf</tissue>
    </source>
</reference>
<evidence type="ECO:0000313" key="2">
    <source>
        <dbReference type="Proteomes" id="UP001417504"/>
    </source>
</evidence>
<protein>
    <submittedName>
        <fullName evidence="1">Uncharacterized protein</fullName>
    </submittedName>
</protein>
<sequence>MTLSDGYSKLGQTYPFESSSPSLTVLDCDLMTRSPCPEAEKKQGSGLCLRCF</sequence>
<evidence type="ECO:0000313" key="1">
    <source>
        <dbReference type="EMBL" id="KAK9155994.1"/>
    </source>
</evidence>
<comment type="caution">
    <text evidence="1">The sequence shown here is derived from an EMBL/GenBank/DDBJ whole genome shotgun (WGS) entry which is preliminary data.</text>
</comment>
<dbReference type="AlphaFoldDB" id="A0AAP0PVH5"/>
<gene>
    <name evidence="1" type="ORF">Sjap_003474</name>
</gene>
<name>A0AAP0PVH5_9MAGN</name>
<keyword evidence="2" id="KW-1185">Reference proteome</keyword>
<proteinExistence type="predicted"/>